<accession>A0A1J5S7X3</accession>
<dbReference type="SUPFAM" id="SSF51419">
    <property type="entry name" value="PLP-binding barrel"/>
    <property type="match status" value="1"/>
</dbReference>
<dbReference type="SMART" id="SM01005">
    <property type="entry name" value="Ala_racemase_C"/>
    <property type="match status" value="1"/>
</dbReference>
<proteinExistence type="inferred from homology"/>
<evidence type="ECO:0000256" key="2">
    <source>
        <dbReference type="ARBA" id="ARBA00022898"/>
    </source>
</evidence>
<evidence type="ECO:0000259" key="4">
    <source>
        <dbReference type="SMART" id="SM01005"/>
    </source>
</evidence>
<dbReference type="Gene3D" id="2.40.37.10">
    <property type="entry name" value="Lyase, Ornithine Decarboxylase, Chain A, domain 1"/>
    <property type="match status" value="1"/>
</dbReference>
<dbReference type="GO" id="GO:0030170">
    <property type="term" value="F:pyridoxal phosphate binding"/>
    <property type="evidence" value="ECO:0007669"/>
    <property type="project" value="TreeGrafter"/>
</dbReference>
<dbReference type="PROSITE" id="PS00395">
    <property type="entry name" value="ALANINE_RACEMASE"/>
    <property type="match status" value="1"/>
</dbReference>
<dbReference type="EMBL" id="MLJW01000126">
    <property type="protein sequence ID" value="OIQ97883.1"/>
    <property type="molecule type" value="Genomic_DNA"/>
</dbReference>
<comment type="caution">
    <text evidence="5">The sequence shown here is derived from an EMBL/GenBank/DDBJ whole genome shotgun (WGS) entry which is preliminary data.</text>
</comment>
<name>A0A1J5S7X3_9ZZZZ</name>
<dbReference type="GO" id="GO:0030632">
    <property type="term" value="P:D-alanine biosynthetic process"/>
    <property type="evidence" value="ECO:0007669"/>
    <property type="project" value="TreeGrafter"/>
</dbReference>
<dbReference type="GO" id="GO:0005829">
    <property type="term" value="C:cytosol"/>
    <property type="evidence" value="ECO:0007669"/>
    <property type="project" value="TreeGrafter"/>
</dbReference>
<dbReference type="InterPro" id="IPR029066">
    <property type="entry name" value="PLP-binding_barrel"/>
</dbReference>
<dbReference type="HAMAP" id="MF_01201">
    <property type="entry name" value="Ala_racemase"/>
    <property type="match status" value="1"/>
</dbReference>
<evidence type="ECO:0000256" key="3">
    <source>
        <dbReference type="ARBA" id="ARBA00023235"/>
    </source>
</evidence>
<dbReference type="PANTHER" id="PTHR30511">
    <property type="entry name" value="ALANINE RACEMASE"/>
    <property type="match status" value="1"/>
</dbReference>
<keyword evidence="3 5" id="KW-0413">Isomerase</keyword>
<dbReference type="InterPro" id="IPR009006">
    <property type="entry name" value="Ala_racemase/Decarboxylase_C"/>
</dbReference>
<dbReference type="Pfam" id="PF01168">
    <property type="entry name" value="Ala_racemase_N"/>
    <property type="match status" value="1"/>
</dbReference>
<comment type="cofactor">
    <cofactor evidence="1">
        <name>pyridoxal 5'-phosphate</name>
        <dbReference type="ChEBI" id="CHEBI:597326"/>
    </cofactor>
</comment>
<dbReference type="Gene3D" id="3.20.20.10">
    <property type="entry name" value="Alanine racemase"/>
    <property type="match status" value="1"/>
</dbReference>
<dbReference type="NCBIfam" id="TIGR00492">
    <property type="entry name" value="alr"/>
    <property type="match status" value="1"/>
</dbReference>
<dbReference type="InterPro" id="IPR001608">
    <property type="entry name" value="Ala_racemase_N"/>
</dbReference>
<dbReference type="CDD" id="cd00430">
    <property type="entry name" value="PLPDE_III_AR"/>
    <property type="match status" value="1"/>
</dbReference>
<gene>
    <name evidence="5" type="primary">alr_3</name>
    <name evidence="5" type="ORF">GALL_200650</name>
</gene>
<keyword evidence="2" id="KW-0663">Pyridoxal phosphate</keyword>
<dbReference type="EC" id="5.1.1.1" evidence="5"/>
<dbReference type="GO" id="GO:0008784">
    <property type="term" value="F:alanine racemase activity"/>
    <property type="evidence" value="ECO:0007669"/>
    <property type="project" value="UniProtKB-EC"/>
</dbReference>
<dbReference type="Pfam" id="PF00842">
    <property type="entry name" value="Ala_racemase_C"/>
    <property type="match status" value="1"/>
</dbReference>
<dbReference type="InterPro" id="IPR020622">
    <property type="entry name" value="Ala_racemase_pyridoxalP-BS"/>
</dbReference>
<dbReference type="PANTHER" id="PTHR30511:SF0">
    <property type="entry name" value="ALANINE RACEMASE, CATABOLIC-RELATED"/>
    <property type="match status" value="1"/>
</dbReference>
<evidence type="ECO:0000313" key="5">
    <source>
        <dbReference type="EMBL" id="OIQ97883.1"/>
    </source>
</evidence>
<dbReference type="AlphaFoldDB" id="A0A1J5S7X3"/>
<feature type="domain" description="Alanine racemase C-terminal" evidence="4">
    <location>
        <begin position="246"/>
        <end position="370"/>
    </location>
</feature>
<evidence type="ECO:0000256" key="1">
    <source>
        <dbReference type="ARBA" id="ARBA00001933"/>
    </source>
</evidence>
<dbReference type="InterPro" id="IPR011079">
    <property type="entry name" value="Ala_racemase_C"/>
</dbReference>
<sequence>MSVSPFPPQVPAQTGAVLFIDLDAIAANWRALEARQSPACHAAAVVKADAYGLGAAPVAAALAAAGCRRFVVATLDEGLALRAGRPEAEILVLSGPLPGTASLFAGAGLWPVLNSLEQVADWRALATRQQRPLPAALHVDTGMRRLGLSAADLARLSADPALLAGIDPRLLMSHLACADEPEHPLNALQRQRFAAARALFPGLPGSLAASSGIFLGPAWHADWTRPGAALYGLNPTPGAANPMAPVARLAARILQVRDVDAGDSVGYGASYRCAAPTRLAIVAAGYADGLFRALGNRGCGHFGEQPVPLVGRVSMDLTIFDVGIASTARPGDSITLMGPGHDADAIARAAGTIGYEILTALGARYHRHYLGGAA</sequence>
<protein>
    <submittedName>
        <fullName evidence="5">Alanine racemase, biosynthetic</fullName>
        <ecNumber evidence="5">5.1.1.1</ecNumber>
    </submittedName>
</protein>
<dbReference type="InterPro" id="IPR000821">
    <property type="entry name" value="Ala_racemase"/>
</dbReference>
<dbReference type="PRINTS" id="PR00992">
    <property type="entry name" value="ALARACEMASE"/>
</dbReference>
<dbReference type="SUPFAM" id="SSF50621">
    <property type="entry name" value="Alanine racemase C-terminal domain-like"/>
    <property type="match status" value="1"/>
</dbReference>
<reference evidence="5" key="1">
    <citation type="submission" date="2016-10" db="EMBL/GenBank/DDBJ databases">
        <title>Sequence of Gallionella enrichment culture.</title>
        <authorList>
            <person name="Poehlein A."/>
            <person name="Muehling M."/>
            <person name="Daniel R."/>
        </authorList>
    </citation>
    <scope>NUCLEOTIDE SEQUENCE</scope>
</reference>
<organism evidence="5">
    <name type="scientific">mine drainage metagenome</name>
    <dbReference type="NCBI Taxonomy" id="410659"/>
    <lineage>
        <taxon>unclassified sequences</taxon>
        <taxon>metagenomes</taxon>
        <taxon>ecological metagenomes</taxon>
    </lineage>
</organism>